<dbReference type="RefSeq" id="WP_126864799.1">
    <property type="nucleotide sequence ID" value="NZ_JAUSTX010000006.1"/>
</dbReference>
<sequence length="244" mass="27773">MDKNKKAENYLSKKEQMKSSAQDDQPCSPNCPEIIETPRFSSPNSSLSEKKLKELEECISKANDLLRSIGNESDPDNLRQLQLHFRSLRGVKVKVDVINNEKKIQIKGEVEEAGKDFIQLGKRGQTIFILFERIRTIDQAEPANVREEQELRNIDKSAQSYITFKFGHAVSANPYLLNLFFGIPLFVQLVPKLGSRVIVKAEGEKRIKGRLISTEKGHMQLEIKKGKTKQINLAKLYTLTFLKG</sequence>
<dbReference type="OrthoDB" id="2664331at2"/>
<gene>
    <name evidence="2" type="ORF">ELQ35_10540</name>
</gene>
<protein>
    <submittedName>
        <fullName evidence="2">Uncharacterized protein</fullName>
    </submittedName>
</protein>
<proteinExistence type="predicted"/>
<evidence type="ECO:0000313" key="3">
    <source>
        <dbReference type="Proteomes" id="UP000267430"/>
    </source>
</evidence>
<reference evidence="2 3" key="1">
    <citation type="submission" date="2018-12" db="EMBL/GenBank/DDBJ databases">
        <title>Bacillus chawlae sp. nov., Bacillus glennii sp. nov., and Bacillus saganii sp. nov. Isolated from the Vehicle Assembly Building at Kennedy Space Center where the Viking Spacecraft were Assembled.</title>
        <authorList>
            <person name="Seuylemezian A."/>
            <person name="Vaishampayan P."/>
        </authorList>
    </citation>
    <scope>NUCLEOTIDE SEQUENCE [LARGE SCALE GENOMIC DNA]</scope>
    <source>
        <strain evidence="2 3">L5</strain>
    </source>
</reference>
<dbReference type="EMBL" id="RYZZ01000010">
    <property type="protein sequence ID" value="RUQ29386.1"/>
    <property type="molecule type" value="Genomic_DNA"/>
</dbReference>
<dbReference type="Proteomes" id="UP000267430">
    <property type="component" value="Unassembled WGS sequence"/>
</dbReference>
<name>A0A433HLV8_9BACI</name>
<keyword evidence="3" id="KW-1185">Reference proteome</keyword>
<feature type="compositionally biased region" description="Basic and acidic residues" evidence="1">
    <location>
        <begin position="1"/>
        <end position="17"/>
    </location>
</feature>
<evidence type="ECO:0000256" key="1">
    <source>
        <dbReference type="SAM" id="MobiDB-lite"/>
    </source>
</evidence>
<feature type="compositionally biased region" description="Polar residues" evidence="1">
    <location>
        <begin position="18"/>
        <end position="28"/>
    </location>
</feature>
<feature type="region of interest" description="Disordered" evidence="1">
    <location>
        <begin position="1"/>
        <end position="47"/>
    </location>
</feature>
<comment type="caution">
    <text evidence="2">The sequence shown here is derived from an EMBL/GenBank/DDBJ whole genome shotgun (WGS) entry which is preliminary data.</text>
</comment>
<accession>A0A433HLV8</accession>
<dbReference type="AlphaFoldDB" id="A0A433HLV8"/>
<organism evidence="2 3">
    <name type="scientific">Peribacillus cavernae</name>
    <dbReference type="NCBI Taxonomy" id="1674310"/>
    <lineage>
        <taxon>Bacteria</taxon>
        <taxon>Bacillati</taxon>
        <taxon>Bacillota</taxon>
        <taxon>Bacilli</taxon>
        <taxon>Bacillales</taxon>
        <taxon>Bacillaceae</taxon>
        <taxon>Peribacillus</taxon>
    </lineage>
</organism>
<evidence type="ECO:0000313" key="2">
    <source>
        <dbReference type="EMBL" id="RUQ29386.1"/>
    </source>
</evidence>